<name>A0A382KS69_9ZZZZ</name>
<dbReference type="AlphaFoldDB" id="A0A382KS69"/>
<protein>
    <submittedName>
        <fullName evidence="1">Uncharacterized protein</fullName>
    </submittedName>
</protein>
<organism evidence="1">
    <name type="scientific">marine metagenome</name>
    <dbReference type="NCBI Taxonomy" id="408172"/>
    <lineage>
        <taxon>unclassified sequences</taxon>
        <taxon>metagenomes</taxon>
        <taxon>ecological metagenomes</taxon>
    </lineage>
</organism>
<sequence length="119" mass="14687">MSNKFLIDIENVEFRQKGSIKPGYGKSPLKFKFNDEKIIKYQKKRRKKAPDILDNNDLTYEKQENYCYYNDYISNDDTYMIKPLNCLKFKYRPKIKKEIPPKNRYEQYKPDWKPRYMYV</sequence>
<proteinExistence type="predicted"/>
<reference evidence="1" key="1">
    <citation type="submission" date="2018-05" db="EMBL/GenBank/DDBJ databases">
        <authorList>
            <person name="Lanie J.A."/>
            <person name="Ng W.-L."/>
            <person name="Kazmierczak K.M."/>
            <person name="Andrzejewski T.M."/>
            <person name="Davidsen T.M."/>
            <person name="Wayne K.J."/>
            <person name="Tettelin H."/>
            <person name="Glass J.I."/>
            <person name="Rusch D."/>
            <person name="Podicherti R."/>
            <person name="Tsui H.-C.T."/>
            <person name="Winkler M.E."/>
        </authorList>
    </citation>
    <scope>NUCLEOTIDE SEQUENCE</scope>
</reference>
<evidence type="ECO:0000313" key="1">
    <source>
        <dbReference type="EMBL" id="SVC27166.1"/>
    </source>
</evidence>
<dbReference type="EMBL" id="UINC01082422">
    <property type="protein sequence ID" value="SVC27166.1"/>
    <property type="molecule type" value="Genomic_DNA"/>
</dbReference>
<accession>A0A382KS69</accession>
<gene>
    <name evidence="1" type="ORF">METZ01_LOCUS280020</name>
</gene>